<dbReference type="STRING" id="1128970.SAMN04487935_0224"/>
<reference evidence="2 3" key="1">
    <citation type="submission" date="2016-10" db="EMBL/GenBank/DDBJ databases">
        <authorList>
            <person name="de Groot N.N."/>
        </authorList>
    </citation>
    <scope>NUCLEOTIDE SEQUENCE [LARGE SCALE GENOMIC DNA]</scope>
    <source>
        <strain evidence="2 3">CGMCC 1.10076</strain>
    </source>
</reference>
<dbReference type="SUPFAM" id="SSF56300">
    <property type="entry name" value="Metallo-dependent phosphatases"/>
    <property type="match status" value="1"/>
</dbReference>
<dbReference type="NCBIfam" id="TIGR04123">
    <property type="entry name" value="P_estr_lig_assc"/>
    <property type="match status" value="1"/>
</dbReference>
<dbReference type="InterPro" id="IPR004843">
    <property type="entry name" value="Calcineurin-like_PHP"/>
</dbReference>
<organism evidence="2 3">
    <name type="scientific">Flavobacterium noncentrifugens</name>
    <dbReference type="NCBI Taxonomy" id="1128970"/>
    <lineage>
        <taxon>Bacteria</taxon>
        <taxon>Pseudomonadati</taxon>
        <taxon>Bacteroidota</taxon>
        <taxon>Flavobacteriia</taxon>
        <taxon>Flavobacteriales</taxon>
        <taxon>Flavobacteriaceae</taxon>
        <taxon>Flavobacterium</taxon>
    </lineage>
</organism>
<sequence>MTVTISIQNHTFILHPTGAVFWTNKSILLISDVHLGKVMHFRKHGVAVPESAVSKNFDQMNAALDYFDPETVIFLGDLFHSKKNTEWQLFEKWVSETTSKIILVAGNHDVIDKKHYQKLEIEIYSEIATNGFLLTHHPEERDHFFNFSGHIHPAVKMRGIGRQSLKLPCFFKKPKQMILPAFGEFTGTYFLIPTEHDCVYAIANDEVIVVC</sequence>
<dbReference type="OrthoDB" id="9795838at2"/>
<name>A0A1G8RPW2_9FLAO</name>
<dbReference type="PIRSF" id="PIRSF000887">
    <property type="entry name" value="Pesterase_MJ0037"/>
    <property type="match status" value="1"/>
</dbReference>
<dbReference type="Gene3D" id="3.60.21.10">
    <property type="match status" value="1"/>
</dbReference>
<feature type="domain" description="Calcineurin-like phosphoesterase" evidence="1">
    <location>
        <begin position="26"/>
        <end position="119"/>
    </location>
</feature>
<protein>
    <submittedName>
        <fullName evidence="2">Putative phosphoesterase</fullName>
    </submittedName>
</protein>
<dbReference type="EMBL" id="FNEZ01000001">
    <property type="protein sequence ID" value="SDJ18952.1"/>
    <property type="molecule type" value="Genomic_DNA"/>
</dbReference>
<dbReference type="Proteomes" id="UP000199580">
    <property type="component" value="Unassembled WGS sequence"/>
</dbReference>
<accession>A0A1G8RPW2</accession>
<dbReference type="AlphaFoldDB" id="A0A1G8RPW2"/>
<keyword evidence="3" id="KW-1185">Reference proteome</keyword>
<dbReference type="InterPro" id="IPR024173">
    <property type="entry name" value="Pesterase_MJ0037-like"/>
</dbReference>
<evidence type="ECO:0000313" key="3">
    <source>
        <dbReference type="Proteomes" id="UP000199580"/>
    </source>
</evidence>
<proteinExistence type="predicted"/>
<dbReference type="InterPro" id="IPR026336">
    <property type="entry name" value="PdeM-like"/>
</dbReference>
<dbReference type="InterPro" id="IPR029052">
    <property type="entry name" value="Metallo-depent_PP-like"/>
</dbReference>
<dbReference type="Pfam" id="PF00149">
    <property type="entry name" value="Metallophos"/>
    <property type="match status" value="1"/>
</dbReference>
<evidence type="ECO:0000259" key="1">
    <source>
        <dbReference type="Pfam" id="PF00149"/>
    </source>
</evidence>
<gene>
    <name evidence="2" type="ORF">SAMN04487935_0224</name>
</gene>
<dbReference type="GO" id="GO:0016787">
    <property type="term" value="F:hydrolase activity"/>
    <property type="evidence" value="ECO:0007669"/>
    <property type="project" value="InterPro"/>
</dbReference>
<evidence type="ECO:0000313" key="2">
    <source>
        <dbReference type="EMBL" id="SDJ18952.1"/>
    </source>
</evidence>
<dbReference type="PANTHER" id="PTHR39323:SF1">
    <property type="entry name" value="BLR1149 PROTEIN"/>
    <property type="match status" value="1"/>
</dbReference>
<dbReference type="RefSeq" id="WP_091391459.1">
    <property type="nucleotide sequence ID" value="NZ_BKAI01000001.1"/>
</dbReference>
<dbReference type="PANTHER" id="PTHR39323">
    <property type="entry name" value="BLR1149 PROTEIN"/>
    <property type="match status" value="1"/>
</dbReference>